<evidence type="ECO:0000256" key="2">
    <source>
        <dbReference type="ARBA" id="ARBA00022801"/>
    </source>
</evidence>
<feature type="chain" id="PRO_5045206828" evidence="3">
    <location>
        <begin position="22"/>
        <end position="526"/>
    </location>
</feature>
<protein>
    <submittedName>
        <fullName evidence="5">Sulfatase-like hydrolase/transferase</fullName>
    </submittedName>
</protein>
<evidence type="ECO:0000313" key="6">
    <source>
        <dbReference type="Proteomes" id="UP001195963"/>
    </source>
</evidence>
<keyword evidence="2" id="KW-0378">Hydrolase</keyword>
<evidence type="ECO:0000313" key="5">
    <source>
        <dbReference type="EMBL" id="MBW8185992.1"/>
    </source>
</evidence>
<dbReference type="SUPFAM" id="SSF53649">
    <property type="entry name" value="Alkaline phosphatase-like"/>
    <property type="match status" value="1"/>
</dbReference>
<organism evidence="5 6">
    <name type="scientific">Shewanella nanhaiensis</name>
    <dbReference type="NCBI Taxonomy" id="2864872"/>
    <lineage>
        <taxon>Bacteria</taxon>
        <taxon>Pseudomonadati</taxon>
        <taxon>Pseudomonadota</taxon>
        <taxon>Gammaproteobacteria</taxon>
        <taxon>Alteromonadales</taxon>
        <taxon>Shewanellaceae</taxon>
        <taxon>Shewanella</taxon>
    </lineage>
</organism>
<dbReference type="PANTHER" id="PTHR45953">
    <property type="entry name" value="IDURONATE 2-SULFATASE"/>
    <property type="match status" value="1"/>
</dbReference>
<dbReference type="PANTHER" id="PTHR45953:SF1">
    <property type="entry name" value="IDURONATE 2-SULFATASE"/>
    <property type="match status" value="1"/>
</dbReference>
<name>A0ABS7E8H7_9GAMM</name>
<keyword evidence="1" id="KW-0479">Metal-binding</keyword>
<feature type="signal peptide" evidence="3">
    <location>
        <begin position="1"/>
        <end position="21"/>
    </location>
</feature>
<reference evidence="5 6" key="1">
    <citation type="submission" date="2021-07" db="EMBL/GenBank/DDBJ databases">
        <title>Shewanella sp. nov, isolated from SCS.</title>
        <authorList>
            <person name="Cao W.R."/>
        </authorList>
    </citation>
    <scope>NUCLEOTIDE SEQUENCE [LARGE SCALE GENOMIC DNA]</scope>
    <source>
        <strain evidence="5 6">NR704-98</strain>
    </source>
</reference>
<dbReference type="Gene3D" id="3.40.720.10">
    <property type="entry name" value="Alkaline Phosphatase, subunit A"/>
    <property type="match status" value="1"/>
</dbReference>
<keyword evidence="3" id="KW-0732">Signal</keyword>
<evidence type="ECO:0000256" key="1">
    <source>
        <dbReference type="ARBA" id="ARBA00022723"/>
    </source>
</evidence>
<sequence length="526" mass="59729">MGRLLLASALACLLPFSSSQAQDNLLFIMTDEMKWNVMGVAGHPVVKTPNLDRLASEGTYYKTAYTVAPICSPSRRSFFTSRYTHVHGVIDNSKQALANDGEVDLQTILKHEGYRTAISGKLHFYPEWHDWGFDEFWARSSEGPNRLETYRQYMVAKHGNDAFKPIKGSVTYPDDPLGHDLGRYRFGKEDFETYWLTDKALDYLARKEKKPFFLFLSYNEPHSPYMVTEPYASMYDPKTLSVPNIPASVKADRKVALEKKIKGKSRHLIDDEQMMRDLTAQYLGHVSNVDDNVGRVLDYLDSSGLADNTIVVFTADHGNMLGDHGKWFKGVMHEGSSRIPLIIRAGKNTSYAKLMNRGRVVEQVVESIDVMPTLLKMLDIKAPMGMQGESLLSLTSGEAKNWKNRAFSQRSDFMFREGDFKLIMPAKAGKKGKLELYNLAEDPLENHNLAEMPEYQAKVKSMQQSIHAWQADKPAPIHVEGLTPPEHLFNSELLRSKHRQSFKAMMFDHPKRFKDESKTIDNSAGE</sequence>
<comment type="caution">
    <text evidence="5">The sequence shown here is derived from an EMBL/GenBank/DDBJ whole genome shotgun (WGS) entry which is preliminary data.</text>
</comment>
<proteinExistence type="predicted"/>
<dbReference type="InterPro" id="IPR017850">
    <property type="entry name" value="Alkaline_phosphatase_core_sf"/>
</dbReference>
<evidence type="ECO:0000256" key="3">
    <source>
        <dbReference type="SAM" id="SignalP"/>
    </source>
</evidence>
<dbReference type="Proteomes" id="UP001195963">
    <property type="component" value="Unassembled WGS sequence"/>
</dbReference>
<keyword evidence="6" id="KW-1185">Reference proteome</keyword>
<dbReference type="RefSeq" id="WP_220111338.1">
    <property type="nucleotide sequence ID" value="NZ_JAHZST010000019.1"/>
</dbReference>
<accession>A0ABS7E8H7</accession>
<dbReference type="Pfam" id="PF00884">
    <property type="entry name" value="Sulfatase"/>
    <property type="match status" value="1"/>
</dbReference>
<dbReference type="InterPro" id="IPR000917">
    <property type="entry name" value="Sulfatase_N"/>
</dbReference>
<gene>
    <name evidence="5" type="ORF">K0625_20365</name>
</gene>
<feature type="domain" description="Sulfatase N-terminal" evidence="4">
    <location>
        <begin position="24"/>
        <end position="380"/>
    </location>
</feature>
<evidence type="ECO:0000259" key="4">
    <source>
        <dbReference type="Pfam" id="PF00884"/>
    </source>
</evidence>
<dbReference type="EMBL" id="JAHZST010000019">
    <property type="protein sequence ID" value="MBW8185992.1"/>
    <property type="molecule type" value="Genomic_DNA"/>
</dbReference>